<dbReference type="InterPro" id="IPR016130">
    <property type="entry name" value="Tyr_Pase_AS"/>
</dbReference>
<protein>
    <submittedName>
        <fullName evidence="2">Tyrosine-protein phosphatase</fullName>
    </submittedName>
</protein>
<dbReference type="Gene3D" id="3.90.190.10">
    <property type="entry name" value="Protein tyrosine phosphatase superfamily"/>
    <property type="match status" value="1"/>
</dbReference>
<accession>A0ABS9E1E1</accession>
<proteinExistence type="inferred from homology"/>
<dbReference type="InterPro" id="IPR026893">
    <property type="entry name" value="Tyr/Ser_Pase_IphP-type"/>
</dbReference>
<comment type="caution">
    <text evidence="2">The sequence shown here is derived from an EMBL/GenBank/DDBJ whole genome shotgun (WGS) entry which is preliminary data.</text>
</comment>
<sequence>MTALKELPSRLLSGAANFRAIPALPTENGRHLRAGMIYRSGELSNLTRDDLACLETLGIKLICDLRSSAERRRFATAWPALAPARTIEMPPDSDREAGMNPLIERLAREPGAEGARLAMLDLYAVLPRLLLPILTETFEAIVAGWALPLLLHCHVGKDRTGVAAGILLRAAGVVQDGVAADYLETARHLDGAAERRALGRTLGRLLGRAIDPGTLDMLGGTDPAYLAAAFDAIDRNWGGFDAYLATAGLTPSRRARLQSLLVA</sequence>
<dbReference type="SUPFAM" id="SSF52799">
    <property type="entry name" value="(Phosphotyrosine protein) phosphatases II"/>
    <property type="match status" value="1"/>
</dbReference>
<dbReference type="InterPro" id="IPR029021">
    <property type="entry name" value="Prot-tyrosine_phosphatase-like"/>
</dbReference>
<evidence type="ECO:0000313" key="2">
    <source>
        <dbReference type="EMBL" id="MCF3947741.1"/>
    </source>
</evidence>
<reference evidence="2 3" key="1">
    <citation type="submission" date="2022-01" db="EMBL/GenBank/DDBJ databases">
        <authorList>
            <person name="Won M."/>
            <person name="Kim S.-J."/>
            <person name="Kwon S.-W."/>
        </authorList>
    </citation>
    <scope>NUCLEOTIDE SEQUENCE [LARGE SCALE GENOMIC DNA]</scope>
    <source>
        <strain evidence="2 3">KCTC 23505</strain>
    </source>
</reference>
<organism evidence="2 3">
    <name type="scientific">Acidiphilium iwatense</name>
    <dbReference type="NCBI Taxonomy" id="768198"/>
    <lineage>
        <taxon>Bacteria</taxon>
        <taxon>Pseudomonadati</taxon>
        <taxon>Pseudomonadota</taxon>
        <taxon>Alphaproteobacteria</taxon>
        <taxon>Acetobacterales</taxon>
        <taxon>Acidocellaceae</taxon>
        <taxon>Acidiphilium</taxon>
    </lineage>
</organism>
<dbReference type="Proteomes" id="UP001521209">
    <property type="component" value="Unassembled WGS sequence"/>
</dbReference>
<dbReference type="RefSeq" id="WP_235705012.1">
    <property type="nucleotide sequence ID" value="NZ_JAKGBZ010000029.1"/>
</dbReference>
<dbReference type="Pfam" id="PF13350">
    <property type="entry name" value="Y_phosphatase3"/>
    <property type="match status" value="1"/>
</dbReference>
<gene>
    <name evidence="2" type="ORF">L2A60_13740</name>
</gene>
<keyword evidence="3" id="KW-1185">Reference proteome</keyword>
<dbReference type="PANTHER" id="PTHR31126:SF1">
    <property type="entry name" value="TYROSINE SPECIFIC PROTEIN PHOSPHATASES DOMAIN-CONTAINING PROTEIN"/>
    <property type="match status" value="1"/>
</dbReference>
<comment type="similarity">
    <text evidence="1">Belongs to the protein-tyrosine phosphatase family.</text>
</comment>
<name>A0ABS9E1E1_9PROT</name>
<dbReference type="PROSITE" id="PS00383">
    <property type="entry name" value="TYR_PHOSPHATASE_1"/>
    <property type="match status" value="1"/>
</dbReference>
<evidence type="ECO:0000256" key="1">
    <source>
        <dbReference type="ARBA" id="ARBA00009580"/>
    </source>
</evidence>
<evidence type="ECO:0000313" key="3">
    <source>
        <dbReference type="Proteomes" id="UP001521209"/>
    </source>
</evidence>
<dbReference type="EMBL" id="JAKGBZ010000029">
    <property type="protein sequence ID" value="MCF3947741.1"/>
    <property type="molecule type" value="Genomic_DNA"/>
</dbReference>
<dbReference type="PANTHER" id="PTHR31126">
    <property type="entry name" value="TYROSINE-PROTEIN PHOSPHATASE"/>
    <property type="match status" value="1"/>
</dbReference>